<dbReference type="KEGG" id="loa:LOAG_10717"/>
<comment type="subcellular location">
    <subcellularLocation>
        <location evidence="1">Membrane</location>
        <topology evidence="1">Multi-pass membrane protein</topology>
    </subcellularLocation>
</comment>
<keyword evidence="4 5" id="KW-0472">Membrane</keyword>
<protein>
    <submittedName>
        <fullName evidence="6">Uncharacterized protein</fullName>
    </submittedName>
</protein>
<feature type="transmembrane region" description="Helical" evidence="5">
    <location>
        <begin position="37"/>
        <end position="62"/>
    </location>
</feature>
<evidence type="ECO:0000256" key="4">
    <source>
        <dbReference type="ARBA" id="ARBA00023136"/>
    </source>
</evidence>
<proteinExistence type="predicted"/>
<feature type="transmembrane region" description="Helical" evidence="5">
    <location>
        <begin position="74"/>
        <end position="95"/>
    </location>
</feature>
<evidence type="ECO:0000256" key="3">
    <source>
        <dbReference type="ARBA" id="ARBA00022989"/>
    </source>
</evidence>
<dbReference type="EMBL" id="JH712116">
    <property type="protein sequence ID" value="EFO17781.1"/>
    <property type="molecule type" value="Genomic_DNA"/>
</dbReference>
<dbReference type="SMART" id="SM01417">
    <property type="entry name" value="Solute_trans_a"/>
    <property type="match status" value="1"/>
</dbReference>
<evidence type="ECO:0000313" key="6">
    <source>
        <dbReference type="EMBL" id="EFO17781.1"/>
    </source>
</evidence>
<feature type="transmembrane region" description="Helical" evidence="5">
    <location>
        <begin position="196"/>
        <end position="216"/>
    </location>
</feature>
<feature type="transmembrane region" description="Helical" evidence="5">
    <location>
        <begin position="164"/>
        <end position="184"/>
    </location>
</feature>
<accession>A0A1S0TPC0</accession>
<dbReference type="InterPro" id="IPR005178">
    <property type="entry name" value="Ostalpha/TMEM184C"/>
</dbReference>
<feature type="transmembrane region" description="Helical" evidence="5">
    <location>
        <begin position="228"/>
        <end position="246"/>
    </location>
</feature>
<dbReference type="OrthoDB" id="5832279at2759"/>
<reference evidence="6" key="1">
    <citation type="submission" date="2012-04" db="EMBL/GenBank/DDBJ databases">
        <title>The Genome Sequence of Loa loa.</title>
        <authorList>
            <consortium name="The Broad Institute Genome Sequencing Platform"/>
            <consortium name="Broad Institute Genome Sequencing Center for Infectious Disease"/>
            <person name="Nutman T.B."/>
            <person name="Fink D.L."/>
            <person name="Russ C."/>
            <person name="Young S."/>
            <person name="Zeng Q."/>
            <person name="Gargeya S."/>
            <person name="Alvarado L."/>
            <person name="Berlin A."/>
            <person name="Chapman S.B."/>
            <person name="Chen Z."/>
            <person name="Freedman E."/>
            <person name="Gellesch M."/>
            <person name="Goldberg J."/>
            <person name="Griggs A."/>
            <person name="Gujja S."/>
            <person name="Heilman E.R."/>
            <person name="Heiman D."/>
            <person name="Howarth C."/>
            <person name="Mehta T."/>
            <person name="Neiman D."/>
            <person name="Pearson M."/>
            <person name="Roberts A."/>
            <person name="Saif S."/>
            <person name="Shea T."/>
            <person name="Shenoy N."/>
            <person name="Sisk P."/>
            <person name="Stolte C."/>
            <person name="Sykes S."/>
            <person name="White J."/>
            <person name="Yandava C."/>
            <person name="Haas B."/>
            <person name="Henn M.R."/>
            <person name="Nusbaum C."/>
            <person name="Birren B."/>
        </authorList>
    </citation>
    <scope>NUCLEOTIDE SEQUENCE [LARGE SCALE GENOMIC DNA]</scope>
</reference>
<dbReference type="OMA" id="CLPMVIP"/>
<dbReference type="AlphaFoldDB" id="A0A1S0TPC0"/>
<sequence>MFNTIVKLVSDSLLNCTDGPNGVVTARVYLSRIESTFIVALLGSTLISLATACLGILHIIYISFYVTQRYRRAFIVYLAGTAPFVSTLSLVAMYMPRVWFLSHLLGFLYFSIALWVIICLLMNIFEGRQKNGEKNEKWLFKDKRTNTATLLCFPIGRIRFCEMMVFQAPCIRLIFTILSLILYFEYQDGAIMALKILDFISLPSLLIGIYGTHILVTTVSNLDELIPYRYIVVFRLLDFYFMFYGIQQPIFDLLARAGIFGCGTVLPSLETAFFWKNFVLVIESFFVSLISTVLLKPSRSAFFDKYPSSRSVASSVITCEYNI</sequence>
<keyword evidence="2 5" id="KW-0812">Transmembrane</keyword>
<organism evidence="6">
    <name type="scientific">Loa loa</name>
    <name type="common">Eye worm</name>
    <name type="synonym">Filaria loa</name>
    <dbReference type="NCBI Taxonomy" id="7209"/>
    <lineage>
        <taxon>Eukaryota</taxon>
        <taxon>Metazoa</taxon>
        <taxon>Ecdysozoa</taxon>
        <taxon>Nematoda</taxon>
        <taxon>Chromadorea</taxon>
        <taxon>Rhabditida</taxon>
        <taxon>Spirurina</taxon>
        <taxon>Spiruromorpha</taxon>
        <taxon>Filarioidea</taxon>
        <taxon>Onchocercidae</taxon>
        <taxon>Loa</taxon>
    </lineage>
</organism>
<dbReference type="FunCoup" id="A0A1S0TPC0">
    <property type="interactions" value="37"/>
</dbReference>
<dbReference type="CTD" id="9948163"/>
<gene>
    <name evidence="6" type="ORF">LOAG_10717</name>
</gene>
<dbReference type="InParanoid" id="A0A1S0TPC0"/>
<evidence type="ECO:0000256" key="2">
    <source>
        <dbReference type="ARBA" id="ARBA00022692"/>
    </source>
</evidence>
<dbReference type="Pfam" id="PF03619">
    <property type="entry name" value="Solute_trans_a"/>
    <property type="match status" value="1"/>
</dbReference>
<dbReference type="GeneID" id="9948163"/>
<dbReference type="GO" id="GO:0016020">
    <property type="term" value="C:membrane"/>
    <property type="evidence" value="ECO:0007669"/>
    <property type="project" value="UniProtKB-SubCell"/>
</dbReference>
<dbReference type="PANTHER" id="PTHR23423">
    <property type="entry name" value="ORGANIC SOLUTE TRANSPORTER-RELATED"/>
    <property type="match status" value="1"/>
</dbReference>
<name>A0A1S0TPC0_LOALO</name>
<dbReference type="RefSeq" id="XP_003146289.1">
    <property type="nucleotide sequence ID" value="XM_003146241.1"/>
</dbReference>
<feature type="transmembrane region" description="Helical" evidence="5">
    <location>
        <begin position="107"/>
        <end position="125"/>
    </location>
</feature>
<evidence type="ECO:0000256" key="5">
    <source>
        <dbReference type="SAM" id="Phobius"/>
    </source>
</evidence>
<feature type="transmembrane region" description="Helical" evidence="5">
    <location>
        <begin position="273"/>
        <end position="295"/>
    </location>
</feature>
<evidence type="ECO:0000256" key="1">
    <source>
        <dbReference type="ARBA" id="ARBA00004141"/>
    </source>
</evidence>
<keyword evidence="3 5" id="KW-1133">Transmembrane helix</keyword>